<dbReference type="Pfam" id="PF16015">
    <property type="entry name" value="Promethin"/>
    <property type="match status" value="1"/>
</dbReference>
<keyword evidence="4" id="KW-0551">Lipid droplet</keyword>
<evidence type="ECO:0000313" key="10">
    <source>
        <dbReference type="Ensembl" id="ENSSFAP00005010554.1"/>
    </source>
</evidence>
<protein>
    <submittedName>
        <fullName evidence="10">Uncharacterized protein</fullName>
    </submittedName>
</protein>
<sequence length="97" mass="10836">QLCEKMQSSTSLHFFLLLILTVSFSRLQVAQVMNSRIGQYLSSHPFVALSVMLFSAMAALPFGLFLSFALVTLIMAAVGFVFFEGWSITVKSTRLFF</sequence>
<dbReference type="PANTHER" id="PTHR14275:SF0">
    <property type="entry name" value="LIPID DROPLET ASSEMBLY FACTOR 1"/>
    <property type="match status" value="1"/>
</dbReference>
<evidence type="ECO:0000256" key="7">
    <source>
        <dbReference type="ARBA" id="ARBA00022989"/>
    </source>
</evidence>
<proteinExistence type="inferred from homology"/>
<organism evidence="10 11">
    <name type="scientific">Salarias fasciatus</name>
    <name type="common">Jewelled blenny</name>
    <name type="synonym">Blennius fasciatus</name>
    <dbReference type="NCBI Taxonomy" id="181472"/>
    <lineage>
        <taxon>Eukaryota</taxon>
        <taxon>Metazoa</taxon>
        <taxon>Chordata</taxon>
        <taxon>Craniata</taxon>
        <taxon>Vertebrata</taxon>
        <taxon>Euteleostomi</taxon>
        <taxon>Actinopterygii</taxon>
        <taxon>Neopterygii</taxon>
        <taxon>Teleostei</taxon>
        <taxon>Neoteleostei</taxon>
        <taxon>Acanthomorphata</taxon>
        <taxon>Ovalentaria</taxon>
        <taxon>Blenniimorphae</taxon>
        <taxon>Blenniiformes</taxon>
        <taxon>Blennioidei</taxon>
        <taxon>Blenniidae</taxon>
        <taxon>Salariinae</taxon>
        <taxon>Salarias</taxon>
    </lineage>
</organism>
<evidence type="ECO:0000256" key="8">
    <source>
        <dbReference type="ARBA" id="ARBA00023136"/>
    </source>
</evidence>
<accession>A0A672GGZ3</accession>
<dbReference type="Ensembl" id="ENSSFAT00005011016.1">
    <property type="protein sequence ID" value="ENSSFAP00005010554.1"/>
    <property type="gene ID" value="ENSSFAG00005005938.1"/>
</dbReference>
<feature type="transmembrane region" description="Helical" evidence="9">
    <location>
        <begin position="66"/>
        <end position="86"/>
    </location>
</feature>
<keyword evidence="7 9" id="KW-1133">Transmembrane helix</keyword>
<evidence type="ECO:0000256" key="5">
    <source>
        <dbReference type="ARBA" id="ARBA00022692"/>
    </source>
</evidence>
<name>A0A672GGZ3_SALFA</name>
<dbReference type="GO" id="GO:0005811">
    <property type="term" value="C:lipid droplet"/>
    <property type="evidence" value="ECO:0007669"/>
    <property type="project" value="UniProtKB-SubCell"/>
</dbReference>
<dbReference type="Proteomes" id="UP000472267">
    <property type="component" value="Chromosome 4"/>
</dbReference>
<keyword evidence="5 9" id="KW-0812">Transmembrane</keyword>
<comment type="subcellular location">
    <subcellularLocation>
        <location evidence="1">Endoplasmic reticulum membrane</location>
        <topology evidence="1">Multi-pass membrane protein</topology>
    </subcellularLocation>
    <subcellularLocation>
        <location evidence="2">Lipid droplet</location>
    </subcellularLocation>
</comment>
<feature type="transmembrane region" description="Helical" evidence="9">
    <location>
        <begin position="12"/>
        <end position="29"/>
    </location>
</feature>
<evidence type="ECO:0000256" key="9">
    <source>
        <dbReference type="SAM" id="Phobius"/>
    </source>
</evidence>
<dbReference type="OMA" id="GCFIFVE"/>
<evidence type="ECO:0000256" key="2">
    <source>
        <dbReference type="ARBA" id="ARBA00004502"/>
    </source>
</evidence>
<dbReference type="AlphaFoldDB" id="A0A672GGZ3"/>
<feature type="transmembrane region" description="Helical" evidence="9">
    <location>
        <begin position="41"/>
        <end position="60"/>
    </location>
</feature>
<evidence type="ECO:0000256" key="4">
    <source>
        <dbReference type="ARBA" id="ARBA00022677"/>
    </source>
</evidence>
<dbReference type="PANTHER" id="PTHR14275">
    <property type="entry name" value="PROMETHIN"/>
    <property type="match status" value="1"/>
</dbReference>
<comment type="similarity">
    <text evidence="3">Belongs to the LDAF1 family.</text>
</comment>
<evidence type="ECO:0000256" key="1">
    <source>
        <dbReference type="ARBA" id="ARBA00004477"/>
    </source>
</evidence>
<keyword evidence="11" id="KW-1185">Reference proteome</keyword>
<dbReference type="Ensembl" id="ENSSFAT00005010977.1">
    <property type="protein sequence ID" value="ENSSFAP00005010516.1"/>
    <property type="gene ID" value="ENSSFAG00005005915.1"/>
</dbReference>
<evidence type="ECO:0000256" key="3">
    <source>
        <dbReference type="ARBA" id="ARBA00007618"/>
    </source>
</evidence>
<dbReference type="InterPro" id="IPR029709">
    <property type="entry name" value="LDAF1"/>
</dbReference>
<evidence type="ECO:0000256" key="6">
    <source>
        <dbReference type="ARBA" id="ARBA00022824"/>
    </source>
</evidence>
<keyword evidence="8 9" id="KW-0472">Membrane</keyword>
<reference evidence="10" key="1">
    <citation type="submission" date="2019-06" db="EMBL/GenBank/DDBJ databases">
        <authorList>
            <consortium name="Wellcome Sanger Institute Data Sharing"/>
        </authorList>
    </citation>
    <scope>NUCLEOTIDE SEQUENCE [LARGE SCALE GENOMIC DNA]</scope>
</reference>
<dbReference type="GO" id="GO:0005789">
    <property type="term" value="C:endoplasmic reticulum membrane"/>
    <property type="evidence" value="ECO:0007669"/>
    <property type="project" value="UniProtKB-SubCell"/>
</dbReference>
<keyword evidence="6" id="KW-0256">Endoplasmic reticulum</keyword>
<evidence type="ECO:0000313" key="11">
    <source>
        <dbReference type="Proteomes" id="UP000472267"/>
    </source>
</evidence>
<reference evidence="10" key="2">
    <citation type="submission" date="2025-05" db="UniProtKB">
        <authorList>
            <consortium name="Ensembl"/>
        </authorList>
    </citation>
    <scope>IDENTIFICATION</scope>
</reference>